<feature type="transmembrane region" description="Helical" evidence="1">
    <location>
        <begin position="62"/>
        <end position="80"/>
    </location>
</feature>
<name>A0A549T6Q7_9HYPH</name>
<dbReference type="EMBL" id="VJMG01000042">
    <property type="protein sequence ID" value="TRL37554.1"/>
    <property type="molecule type" value="Genomic_DNA"/>
</dbReference>
<reference evidence="2 3" key="1">
    <citation type="submission" date="2019-07" db="EMBL/GenBank/DDBJ databases">
        <title>Ln-dependent methylotrophs.</title>
        <authorList>
            <person name="Tani A."/>
        </authorList>
    </citation>
    <scope>NUCLEOTIDE SEQUENCE [LARGE SCALE GENOMIC DNA]</scope>
    <source>
        <strain evidence="2 3">SM12</strain>
    </source>
</reference>
<dbReference type="RefSeq" id="WP_143126018.1">
    <property type="nucleotide sequence ID" value="NZ_VJMG01000042.1"/>
</dbReference>
<keyword evidence="3" id="KW-1185">Reference proteome</keyword>
<feature type="transmembrane region" description="Helical" evidence="1">
    <location>
        <begin position="362"/>
        <end position="384"/>
    </location>
</feature>
<feature type="transmembrane region" description="Helical" evidence="1">
    <location>
        <begin position="92"/>
        <end position="112"/>
    </location>
</feature>
<organism evidence="2 3">
    <name type="scientific">Rhizobium straminoryzae</name>
    <dbReference type="NCBI Taxonomy" id="1387186"/>
    <lineage>
        <taxon>Bacteria</taxon>
        <taxon>Pseudomonadati</taxon>
        <taxon>Pseudomonadota</taxon>
        <taxon>Alphaproteobacteria</taxon>
        <taxon>Hyphomicrobiales</taxon>
        <taxon>Rhizobiaceae</taxon>
        <taxon>Rhizobium/Agrobacterium group</taxon>
        <taxon>Rhizobium</taxon>
    </lineage>
</organism>
<sequence length="390" mass="41787">MANSASRPHQGPAILSYGFRPFFLLGALYAAISMLLWLPLLWGEIALPSGFQPVDWHIHEMLFGFMAAITTGFLLTAVPNWTGRLPVRGRPLARLTALWCAGRLAVLCSGIIGAVPAAIIDGTFLLAVSLVIGREITAGRNWRNLKVLVPVVTLFAANLLFHIEALTTGTTDLARRLAIAASVTLIMIIGGRIIPSFTRNWLAREEPGRMPTAFNRFDATSMGMAVLALSAWTAAPESRLGGLLMLAAGVGQAVRLTRWAGERTLREPLVLVLHVSYLFIPLGFVLAGLSSLFADAVPAAAGLHAVGAGAIGTMALSVMMRASLGHTGHRLVMDRRSRLLFLLLMLATACRILAAFDADHFTLLVAGSGLAWALSFAGFSLFYGPILVRR</sequence>
<dbReference type="Pfam" id="PF05940">
    <property type="entry name" value="NnrS"/>
    <property type="match status" value="1"/>
</dbReference>
<feature type="transmembrane region" description="Helical" evidence="1">
    <location>
        <begin position="148"/>
        <end position="167"/>
    </location>
</feature>
<gene>
    <name evidence="2" type="ORF">FNA46_14965</name>
</gene>
<keyword evidence="1" id="KW-1133">Transmembrane helix</keyword>
<proteinExistence type="predicted"/>
<feature type="transmembrane region" description="Helical" evidence="1">
    <location>
        <begin position="173"/>
        <end position="194"/>
    </location>
</feature>
<protein>
    <submittedName>
        <fullName evidence="2">Short-chain dehydrogenase</fullName>
    </submittedName>
</protein>
<accession>A0A549T6Q7</accession>
<dbReference type="AlphaFoldDB" id="A0A549T6Q7"/>
<keyword evidence="1" id="KW-0812">Transmembrane</keyword>
<comment type="caution">
    <text evidence="2">The sequence shown here is derived from an EMBL/GenBank/DDBJ whole genome shotgun (WGS) entry which is preliminary data.</text>
</comment>
<feature type="transmembrane region" description="Helical" evidence="1">
    <location>
        <begin position="299"/>
        <end position="318"/>
    </location>
</feature>
<dbReference type="Proteomes" id="UP000316801">
    <property type="component" value="Unassembled WGS sequence"/>
</dbReference>
<feature type="transmembrane region" description="Helical" evidence="1">
    <location>
        <begin position="21"/>
        <end position="42"/>
    </location>
</feature>
<evidence type="ECO:0000313" key="3">
    <source>
        <dbReference type="Proteomes" id="UP000316801"/>
    </source>
</evidence>
<evidence type="ECO:0000313" key="2">
    <source>
        <dbReference type="EMBL" id="TRL37554.1"/>
    </source>
</evidence>
<dbReference type="InterPro" id="IPR010266">
    <property type="entry name" value="NnrS"/>
</dbReference>
<keyword evidence="1" id="KW-0472">Membrane</keyword>
<feature type="transmembrane region" description="Helical" evidence="1">
    <location>
        <begin position="269"/>
        <end position="293"/>
    </location>
</feature>
<evidence type="ECO:0000256" key="1">
    <source>
        <dbReference type="SAM" id="Phobius"/>
    </source>
</evidence>
<feature type="transmembrane region" description="Helical" evidence="1">
    <location>
        <begin position="339"/>
        <end position="356"/>
    </location>
</feature>